<feature type="region of interest" description="Disordered" evidence="5">
    <location>
        <begin position="920"/>
        <end position="1007"/>
    </location>
</feature>
<feature type="compositionally biased region" description="Low complexity" evidence="5">
    <location>
        <begin position="502"/>
        <end position="518"/>
    </location>
</feature>
<proteinExistence type="predicted"/>
<feature type="compositionally biased region" description="Polar residues" evidence="5">
    <location>
        <begin position="802"/>
        <end position="816"/>
    </location>
</feature>
<feature type="compositionally biased region" description="Low complexity" evidence="5">
    <location>
        <begin position="542"/>
        <end position="584"/>
    </location>
</feature>
<reference evidence="8 9" key="1">
    <citation type="journal article" date="2016" name="PLoS ONE">
        <title>Sequence Assembly of Yarrowia lipolytica Strain W29/CLIB89 Shows Transposable Element Diversity.</title>
        <authorList>
            <person name="Magnan C."/>
            <person name="Yu J."/>
            <person name="Chang I."/>
            <person name="Jahn E."/>
            <person name="Kanomata Y."/>
            <person name="Wu J."/>
            <person name="Zeller M."/>
            <person name="Oakes M."/>
            <person name="Baldi P."/>
            <person name="Sandmeyer S."/>
        </authorList>
    </citation>
    <scope>NUCLEOTIDE SEQUENCE [LARGE SCALE GENOMIC DNA]</scope>
    <source>
        <strain evidence="9">CLIB89(W29)</strain>
    </source>
</reference>
<feature type="region of interest" description="Disordered" evidence="5">
    <location>
        <begin position="299"/>
        <end position="334"/>
    </location>
</feature>
<organism evidence="8 9">
    <name type="scientific">Yarrowia lipolytica</name>
    <name type="common">Candida lipolytica</name>
    <dbReference type="NCBI Taxonomy" id="4952"/>
    <lineage>
        <taxon>Eukaryota</taxon>
        <taxon>Fungi</taxon>
        <taxon>Dikarya</taxon>
        <taxon>Ascomycota</taxon>
        <taxon>Saccharomycotina</taxon>
        <taxon>Dipodascomycetes</taxon>
        <taxon>Dipodascales</taxon>
        <taxon>Dipodascales incertae sedis</taxon>
        <taxon>Yarrowia</taxon>
    </lineage>
</organism>
<keyword evidence="4 6" id="KW-0732">Signal</keyword>
<feature type="compositionally biased region" description="Low complexity" evidence="5">
    <location>
        <begin position="978"/>
        <end position="991"/>
    </location>
</feature>
<evidence type="ECO:0000256" key="2">
    <source>
        <dbReference type="ARBA" id="ARBA00022512"/>
    </source>
</evidence>
<evidence type="ECO:0000256" key="4">
    <source>
        <dbReference type="ARBA" id="ARBA00022729"/>
    </source>
</evidence>
<feature type="compositionally biased region" description="Polar residues" evidence="5">
    <location>
        <begin position="954"/>
        <end position="967"/>
    </location>
</feature>
<feature type="region of interest" description="Disordered" evidence="5">
    <location>
        <begin position="542"/>
        <end position="595"/>
    </location>
</feature>
<evidence type="ECO:0000259" key="7">
    <source>
        <dbReference type="Pfam" id="PF17961"/>
    </source>
</evidence>
<dbReference type="AlphaFoldDB" id="A0A1D8NJJ0"/>
<dbReference type="InterPro" id="IPR011252">
    <property type="entry name" value="Fibrogen-bd_dom1"/>
</dbReference>
<gene>
    <name evidence="8" type="ORF">YALI1_E26592g</name>
</gene>
<sequence length="1021" mass="109238">MLFFSTLLTVLMATIALAKQVASPLKTFDLHRAGDPNNKEGHYWDRWELDFTFALQPMQDNVQPGDYFQFTLDKRFWLGDKPYDFDVVDPNGNPIYHVKNDGFLFTCTYSDYVADKNWEINGTMRLTATAERNEIKEAGWNSFHVDTGNGTGFDDSINIVPELDVTQGRKWGARFGDDEYIWYIQLPKSPYHTLRLVDTLRDDSLAFPDMDTLWDGMRVNLGYNMDEFWNTDKWVEVPKEERSKYVTLDTVEGDTFTATLHDIPDDVNVQLVFTTKIVKPQTAYWNHFGWEMWMDASGGEGPGNSIKGDTWGAGNHNQDGSDFDGDGEGDGKSTTLITSTLFTNTTTPGSTIITFSTEPTSAVITTSETAPLTESVVPSTEPGLTTVSTDFPSPDSSIVESTTPVLTTSSPITSSLTSSFKSTTEPTSETTPESTSVPETTIVNSTSVSDITSESTSSIPETTVESTTPSSTTRRSTQASESPSSEVSTTRQSTQVHPTAYSPSESPSSEVSTRQSTSGPPHRYFSCHRSLNLLLSLVPPASTSTVPVTDSSVPSSFLTSESSSSEVSTTPSVNSTVPVTESPVHSTKPISESLIPSSNHCVSTVTLNTTNPGGEPETTVATVTTQDCNPKPFSSVSVTGCVETSILTTTNPAGKPETVTTTVTRDHCESPAPSSECVSTVTLSTTNSEGTPVTTTEVTTLDFCPSVALETTMTVPTKVTTTVTQTVSVCDDSKCSETPITITTVVPSNPKTTVITTEIDHKTVTITVPCDPEIPASNTESATEPASKPVSETLSKPEHSSNEPQTEVPQTGSPAVSPSPAPTKPAETESSTPEQPLWPSELVTKTSGTVVIVIPGQVSSKSSPAESITSTVIQTVSYCDDSRCSKTPVTLTTVVPTNPASTTIQTVIDNKSLTVVVPCEETPTSNKPTVSEVPSKPSPFPEAPGKPIPEAPETTGTPSTQLETPASTLVPVPQPEGSKPAQSQPQQPQKPEATTPVQASSGSTNKLALSAIVLPLLTLFF</sequence>
<evidence type="ECO:0000256" key="5">
    <source>
        <dbReference type="SAM" id="MobiDB-lite"/>
    </source>
</evidence>
<feature type="region of interest" description="Disordered" evidence="5">
    <location>
        <begin position="769"/>
        <end position="840"/>
    </location>
</feature>
<feature type="region of interest" description="Disordered" evidence="5">
    <location>
        <begin position="368"/>
        <end position="524"/>
    </location>
</feature>
<dbReference type="GO" id="GO:0007155">
    <property type="term" value="P:cell adhesion"/>
    <property type="evidence" value="ECO:0007669"/>
    <property type="project" value="InterPro"/>
</dbReference>
<feature type="compositionally biased region" description="Pro residues" evidence="5">
    <location>
        <begin position="936"/>
        <end position="950"/>
    </location>
</feature>
<keyword evidence="3" id="KW-0964">Secreted</keyword>
<dbReference type="VEuPathDB" id="FungiDB:YALI0_E22550g"/>
<feature type="compositionally biased region" description="Polar residues" evidence="5">
    <location>
        <begin position="368"/>
        <end position="400"/>
    </location>
</feature>
<feature type="compositionally biased region" description="Polar residues" evidence="5">
    <location>
        <begin position="483"/>
        <end position="497"/>
    </location>
</feature>
<dbReference type="Gene3D" id="2.60.40.1280">
    <property type="match status" value="1"/>
</dbReference>
<comment type="subcellular location">
    <subcellularLocation>
        <location evidence="1">Secreted</location>
        <location evidence="1">Cell wall</location>
        <topology evidence="1">Peptidoglycan-anchor</topology>
    </subcellularLocation>
</comment>
<dbReference type="Proteomes" id="UP000182444">
    <property type="component" value="Chromosome 1E"/>
</dbReference>
<dbReference type="RefSeq" id="XP_068139190.1">
    <property type="nucleotide sequence ID" value="XM_068283089.1"/>
</dbReference>
<feature type="compositionally biased region" description="Polar residues" evidence="5">
    <location>
        <begin position="776"/>
        <end position="794"/>
    </location>
</feature>
<evidence type="ECO:0000313" key="8">
    <source>
        <dbReference type="EMBL" id="AOW05798.1"/>
    </source>
</evidence>
<dbReference type="Pfam" id="PF17961">
    <property type="entry name" value="Big_8"/>
    <property type="match status" value="1"/>
</dbReference>
<evidence type="ECO:0000256" key="3">
    <source>
        <dbReference type="ARBA" id="ARBA00022525"/>
    </source>
</evidence>
<evidence type="ECO:0000313" key="9">
    <source>
        <dbReference type="Proteomes" id="UP000182444"/>
    </source>
</evidence>
<dbReference type="GeneID" id="2912989"/>
<evidence type="ECO:0000256" key="6">
    <source>
        <dbReference type="SAM" id="SignalP"/>
    </source>
</evidence>
<dbReference type="EMBL" id="CP017557">
    <property type="protein sequence ID" value="AOW05798.1"/>
    <property type="molecule type" value="Genomic_DNA"/>
</dbReference>
<keyword evidence="2" id="KW-0134">Cell wall</keyword>
<dbReference type="VEuPathDB" id="FungiDB:YALI1_E26592g"/>
<feature type="compositionally biased region" description="Polar residues" evidence="5">
    <location>
        <begin position="995"/>
        <end position="1007"/>
    </location>
</feature>
<evidence type="ECO:0000256" key="1">
    <source>
        <dbReference type="ARBA" id="ARBA00004168"/>
    </source>
</evidence>
<name>A0A1D8NJJ0_YARLL</name>
<dbReference type="InterPro" id="IPR041171">
    <property type="entry name" value="SDR_Ig"/>
</dbReference>
<feature type="chain" id="PRO_5009110633" description="SDR-like Ig domain-containing protein" evidence="6">
    <location>
        <begin position="19"/>
        <end position="1021"/>
    </location>
</feature>
<accession>A0A1D8NJJ0</accession>
<feature type="domain" description="SDR-like Ig" evidence="7">
    <location>
        <begin position="42"/>
        <end position="138"/>
    </location>
</feature>
<feature type="compositionally biased region" description="Low complexity" evidence="5">
    <location>
        <begin position="401"/>
        <end position="482"/>
    </location>
</feature>
<feature type="signal peptide" evidence="6">
    <location>
        <begin position="1"/>
        <end position="18"/>
    </location>
</feature>
<dbReference type="InterPro" id="IPR008966">
    <property type="entry name" value="Adhesion_dom_sf"/>
</dbReference>
<dbReference type="SUPFAM" id="SSF49401">
    <property type="entry name" value="Bacterial adhesins"/>
    <property type="match status" value="1"/>
</dbReference>
<protein>
    <recommendedName>
        <fullName evidence="7">SDR-like Ig domain-containing protein</fullName>
    </recommendedName>
</protein>